<keyword evidence="2" id="KW-1185">Reference proteome</keyword>
<evidence type="ECO:0000313" key="1">
    <source>
        <dbReference type="EMBL" id="MFC7137285.1"/>
    </source>
</evidence>
<sequence length="45" mass="4981">MVFDVVAEDLCDAVVDDKLSFTFFTVLERCLAWPMSEGKVGLVAL</sequence>
<organism evidence="1 2">
    <name type="scientific">Halobaculum litoreum</name>
    <dbReference type="NCBI Taxonomy" id="3031998"/>
    <lineage>
        <taxon>Archaea</taxon>
        <taxon>Methanobacteriati</taxon>
        <taxon>Methanobacteriota</taxon>
        <taxon>Stenosarchaea group</taxon>
        <taxon>Halobacteria</taxon>
        <taxon>Halobacteriales</taxon>
        <taxon>Haloferacaceae</taxon>
        <taxon>Halobaculum</taxon>
    </lineage>
</organism>
<comment type="caution">
    <text evidence="1">The sequence shown here is derived from an EMBL/GenBank/DDBJ whole genome shotgun (WGS) entry which is preliminary data.</text>
</comment>
<proteinExistence type="predicted"/>
<dbReference type="Proteomes" id="UP001596368">
    <property type="component" value="Unassembled WGS sequence"/>
</dbReference>
<protein>
    <submittedName>
        <fullName evidence="1">Uncharacterized protein</fullName>
    </submittedName>
</protein>
<evidence type="ECO:0000313" key="2">
    <source>
        <dbReference type="Proteomes" id="UP001596368"/>
    </source>
</evidence>
<dbReference type="AlphaFoldDB" id="A0ABD5XUG0"/>
<dbReference type="EMBL" id="JBHSZG010000001">
    <property type="protein sequence ID" value="MFC7137285.1"/>
    <property type="molecule type" value="Genomic_DNA"/>
</dbReference>
<gene>
    <name evidence="1" type="ORF">ACFQRB_14185</name>
</gene>
<accession>A0ABD5XUG0</accession>
<reference evidence="1 2" key="1">
    <citation type="journal article" date="2019" name="Int. J. Syst. Evol. Microbiol.">
        <title>The Global Catalogue of Microorganisms (GCM) 10K type strain sequencing project: providing services to taxonomists for standard genome sequencing and annotation.</title>
        <authorList>
            <consortium name="The Broad Institute Genomics Platform"/>
            <consortium name="The Broad Institute Genome Sequencing Center for Infectious Disease"/>
            <person name="Wu L."/>
            <person name="Ma J."/>
        </authorList>
    </citation>
    <scope>NUCLEOTIDE SEQUENCE [LARGE SCALE GENOMIC DNA]</scope>
    <source>
        <strain evidence="1 2">DT92</strain>
    </source>
</reference>
<name>A0ABD5XUG0_9EURY</name>